<dbReference type="EMBL" id="FOOI01000025">
    <property type="protein sequence ID" value="SFH63548.1"/>
    <property type="molecule type" value="Genomic_DNA"/>
</dbReference>
<feature type="region of interest" description="Disordered" evidence="1">
    <location>
        <begin position="1"/>
        <end position="28"/>
    </location>
</feature>
<feature type="compositionally biased region" description="Low complexity" evidence="1">
    <location>
        <begin position="15"/>
        <end position="27"/>
    </location>
</feature>
<evidence type="ECO:0000313" key="3">
    <source>
        <dbReference type="EMBL" id="SFH63548.1"/>
    </source>
</evidence>
<evidence type="ECO:0000256" key="1">
    <source>
        <dbReference type="SAM" id="MobiDB-lite"/>
    </source>
</evidence>
<accession>A0A1I3BMP2</accession>
<reference evidence="2 5" key="2">
    <citation type="submission" date="2020-07" db="EMBL/GenBank/DDBJ databases">
        <title>Sequencing the genomes of 1000 actinobacteria strains.</title>
        <authorList>
            <person name="Klenk H.-P."/>
        </authorList>
    </citation>
    <scope>NUCLEOTIDE SEQUENCE [LARGE SCALE GENOMIC DNA]</scope>
    <source>
        <strain evidence="2 5">DSM 45117</strain>
    </source>
</reference>
<organism evidence="3 4">
    <name type="scientific">Actinopolymorpha cephalotaxi</name>
    <dbReference type="NCBI Taxonomy" id="504797"/>
    <lineage>
        <taxon>Bacteria</taxon>
        <taxon>Bacillati</taxon>
        <taxon>Actinomycetota</taxon>
        <taxon>Actinomycetes</taxon>
        <taxon>Propionibacteriales</taxon>
        <taxon>Actinopolymorphaceae</taxon>
        <taxon>Actinopolymorpha</taxon>
    </lineage>
</organism>
<name>A0A1I3BMP2_9ACTN</name>
<dbReference type="STRING" id="504797.SAMN05421678_12533"/>
<dbReference type="NCBIfam" id="TIGR03843">
    <property type="entry name" value="SCO1664 family protein"/>
    <property type="match status" value="1"/>
</dbReference>
<sequence length="289" mass="31521">MNTPGDVPPDDVVDGDAAPDGAAPGAPEDSVDVLELLREGRLNVEGRLVQASNATFYCSIEHEGVTAAGVYKPVRGERPLWDFPHGSLARREAATYLLSVASGWDLVPPTILRAGPFGEGMVQLWIDHDPEDGLIDVVPRTQVPAGWLTVLDAYDGDGDEVCLVHADDERLRRLAVFDTVVNNADRKGGHILVGEDGRLRGVDHGLCFHEDDKLRTVLWGWAGQVLPDDYVEVLERLDSDLDSRVGEALAMLIEPAEIVALRLRLTGQLAARTFREPGEGWPSVPWPVF</sequence>
<dbReference type="Proteomes" id="UP000533017">
    <property type="component" value="Unassembled WGS sequence"/>
</dbReference>
<proteinExistence type="predicted"/>
<dbReference type="RefSeq" id="WP_237769127.1">
    <property type="nucleotide sequence ID" value="NZ_FOOI01000025.1"/>
</dbReference>
<protein>
    <submittedName>
        <fullName evidence="2">Repeat protein (TIGR03843 family)</fullName>
    </submittedName>
</protein>
<evidence type="ECO:0000313" key="4">
    <source>
        <dbReference type="Proteomes" id="UP000199052"/>
    </source>
</evidence>
<dbReference type="EMBL" id="JACBZA010000001">
    <property type="protein sequence ID" value="NYH82874.1"/>
    <property type="molecule type" value="Genomic_DNA"/>
</dbReference>
<dbReference type="Proteomes" id="UP000199052">
    <property type="component" value="Unassembled WGS sequence"/>
</dbReference>
<evidence type="ECO:0000313" key="5">
    <source>
        <dbReference type="Proteomes" id="UP000533017"/>
    </source>
</evidence>
<dbReference type="InterPro" id="IPR022292">
    <property type="entry name" value="CHP03843"/>
</dbReference>
<reference evidence="3 4" key="1">
    <citation type="submission" date="2016-10" db="EMBL/GenBank/DDBJ databases">
        <authorList>
            <person name="de Groot N.N."/>
        </authorList>
    </citation>
    <scope>NUCLEOTIDE SEQUENCE [LARGE SCALE GENOMIC DNA]</scope>
    <source>
        <strain evidence="3 4">CPCC 202808</strain>
    </source>
</reference>
<dbReference type="AlphaFoldDB" id="A0A1I3BMP2"/>
<evidence type="ECO:0000313" key="2">
    <source>
        <dbReference type="EMBL" id="NYH82874.1"/>
    </source>
</evidence>
<keyword evidence="5" id="KW-1185">Reference proteome</keyword>
<gene>
    <name evidence="2" type="ORF">FHR37_001725</name>
    <name evidence="3" type="ORF">SAMN05421678_12533</name>
</gene>